<gene>
    <name evidence="1" type="ORF">GMARGA_LOCUS18721</name>
</gene>
<evidence type="ECO:0000313" key="1">
    <source>
        <dbReference type="EMBL" id="CAG8772854.1"/>
    </source>
</evidence>
<feature type="non-terminal residue" evidence="1">
    <location>
        <position position="1"/>
    </location>
</feature>
<comment type="caution">
    <text evidence="1">The sequence shown here is derived from an EMBL/GenBank/DDBJ whole genome shotgun (WGS) entry which is preliminary data.</text>
</comment>
<dbReference type="EMBL" id="CAJVQB010015162">
    <property type="protein sequence ID" value="CAG8772854.1"/>
    <property type="molecule type" value="Genomic_DNA"/>
</dbReference>
<organism evidence="1 2">
    <name type="scientific">Gigaspora margarita</name>
    <dbReference type="NCBI Taxonomy" id="4874"/>
    <lineage>
        <taxon>Eukaryota</taxon>
        <taxon>Fungi</taxon>
        <taxon>Fungi incertae sedis</taxon>
        <taxon>Mucoromycota</taxon>
        <taxon>Glomeromycotina</taxon>
        <taxon>Glomeromycetes</taxon>
        <taxon>Diversisporales</taxon>
        <taxon>Gigasporaceae</taxon>
        <taxon>Gigaspora</taxon>
    </lineage>
</organism>
<keyword evidence="2" id="KW-1185">Reference proteome</keyword>
<sequence length="131" mass="15731">SMSPLKANKRHHHATITQPFNIETVQVRKWLNLKQKLMEASPHVRRLSNGFRPKYAELEVVLSQWVRDDNGNYVYLSDESSDINVQENIETHFNPEKEDSIREYEDDYYEAQELNHFVQIQQQKTKYHTWI</sequence>
<protein>
    <submittedName>
        <fullName evidence="1">30275_t:CDS:1</fullName>
    </submittedName>
</protein>
<name>A0ABN7VHR1_GIGMA</name>
<dbReference type="Proteomes" id="UP000789901">
    <property type="component" value="Unassembled WGS sequence"/>
</dbReference>
<proteinExistence type="predicted"/>
<evidence type="ECO:0000313" key="2">
    <source>
        <dbReference type="Proteomes" id="UP000789901"/>
    </source>
</evidence>
<accession>A0ABN7VHR1</accession>
<reference evidence="1 2" key="1">
    <citation type="submission" date="2021-06" db="EMBL/GenBank/DDBJ databases">
        <authorList>
            <person name="Kallberg Y."/>
            <person name="Tangrot J."/>
            <person name="Rosling A."/>
        </authorList>
    </citation>
    <scope>NUCLEOTIDE SEQUENCE [LARGE SCALE GENOMIC DNA]</scope>
    <source>
        <strain evidence="1 2">120-4 pot B 10/14</strain>
    </source>
</reference>